<sequence>DPSNQVQFVSLSAAPLTGLKNFTDAKSDDSSNVDGTTMLQHSLALVADLLEPAYGFKSLYNFKKKFQPIERPVYISYSDSALLANLGIAIIRAYL</sequence>
<feature type="domain" description="Phosphatidylglycerol lysyltransferase C-terminal" evidence="4">
    <location>
        <begin position="4"/>
        <end position="76"/>
    </location>
</feature>
<dbReference type="Pfam" id="PF09924">
    <property type="entry name" value="LPG_synthase_C"/>
    <property type="match status" value="1"/>
</dbReference>
<proteinExistence type="predicted"/>
<accession>A0AAW4U2K4</accession>
<protein>
    <submittedName>
        <fullName evidence="5">DUF2156 domain-containing protein</fullName>
    </submittedName>
</protein>
<dbReference type="GO" id="GO:0016020">
    <property type="term" value="C:membrane"/>
    <property type="evidence" value="ECO:0007669"/>
    <property type="project" value="UniProtKB-SubCell"/>
</dbReference>
<evidence type="ECO:0000256" key="2">
    <source>
        <dbReference type="ARBA" id="ARBA00022692"/>
    </source>
</evidence>
<reference evidence="5" key="1">
    <citation type="submission" date="2021-10" db="EMBL/GenBank/DDBJ databases">
        <title>Collection of gut derived symbiotic bacterial strains cultured from healthy donors.</title>
        <authorList>
            <person name="Lin H."/>
            <person name="Littmann E."/>
            <person name="Claire K."/>
            <person name="Pamer E."/>
        </authorList>
    </citation>
    <scope>NUCLEOTIDE SEQUENCE</scope>
    <source>
        <strain evidence="5">MSK.23.105</strain>
    </source>
</reference>
<dbReference type="AlphaFoldDB" id="A0AAW4U2K4"/>
<evidence type="ECO:0000256" key="3">
    <source>
        <dbReference type="ARBA" id="ARBA00022989"/>
    </source>
</evidence>
<dbReference type="EMBL" id="JAJBPF010000070">
    <property type="protein sequence ID" value="MCB5645729.1"/>
    <property type="molecule type" value="Genomic_DNA"/>
</dbReference>
<dbReference type="Proteomes" id="UP001198148">
    <property type="component" value="Unassembled WGS sequence"/>
</dbReference>
<evidence type="ECO:0000259" key="4">
    <source>
        <dbReference type="Pfam" id="PF09924"/>
    </source>
</evidence>
<evidence type="ECO:0000313" key="5">
    <source>
        <dbReference type="EMBL" id="MCB5645729.1"/>
    </source>
</evidence>
<keyword evidence="2" id="KW-0812">Transmembrane</keyword>
<evidence type="ECO:0000256" key="1">
    <source>
        <dbReference type="ARBA" id="ARBA00004141"/>
    </source>
</evidence>
<comment type="caution">
    <text evidence="5">The sequence shown here is derived from an EMBL/GenBank/DDBJ whole genome shotgun (WGS) entry which is preliminary data.</text>
</comment>
<keyword evidence="3" id="KW-1133">Transmembrane helix</keyword>
<comment type="subcellular location">
    <subcellularLocation>
        <location evidence="1">Membrane</location>
        <topology evidence="1">Multi-pass membrane protein</topology>
    </subcellularLocation>
</comment>
<dbReference type="InterPro" id="IPR024320">
    <property type="entry name" value="LPG_synthase_C"/>
</dbReference>
<gene>
    <name evidence="5" type="ORF">LIP63_10280</name>
</gene>
<evidence type="ECO:0000313" key="6">
    <source>
        <dbReference type="Proteomes" id="UP001198148"/>
    </source>
</evidence>
<feature type="non-terminal residue" evidence="5">
    <location>
        <position position="95"/>
    </location>
</feature>
<feature type="non-terminal residue" evidence="5">
    <location>
        <position position="1"/>
    </location>
</feature>
<dbReference type="RefSeq" id="WP_226792017.1">
    <property type="nucleotide sequence ID" value="NZ_JAJBPF010000070.1"/>
</dbReference>
<organism evidence="5 6">
    <name type="scientific">Bifidobacterium breve</name>
    <dbReference type="NCBI Taxonomy" id="1685"/>
    <lineage>
        <taxon>Bacteria</taxon>
        <taxon>Bacillati</taxon>
        <taxon>Actinomycetota</taxon>
        <taxon>Actinomycetes</taxon>
        <taxon>Bifidobacteriales</taxon>
        <taxon>Bifidobacteriaceae</taxon>
        <taxon>Bifidobacterium</taxon>
    </lineage>
</organism>
<keyword evidence="3" id="KW-0472">Membrane</keyword>
<name>A0AAW4U2K4_BIFBR</name>